<organism evidence="3 4">
    <name type="scientific">Caenorhabditis japonica</name>
    <dbReference type="NCBI Taxonomy" id="281687"/>
    <lineage>
        <taxon>Eukaryota</taxon>
        <taxon>Metazoa</taxon>
        <taxon>Ecdysozoa</taxon>
        <taxon>Nematoda</taxon>
        <taxon>Chromadorea</taxon>
        <taxon>Rhabditida</taxon>
        <taxon>Rhabditina</taxon>
        <taxon>Rhabditomorpha</taxon>
        <taxon>Rhabditoidea</taxon>
        <taxon>Rhabditidae</taxon>
        <taxon>Peloderinae</taxon>
        <taxon>Caenorhabditis</taxon>
    </lineage>
</organism>
<feature type="region of interest" description="Disordered" evidence="1">
    <location>
        <begin position="283"/>
        <end position="396"/>
    </location>
</feature>
<proteinExistence type="predicted"/>
<feature type="region of interest" description="Disordered" evidence="1">
    <location>
        <begin position="33"/>
        <end position="75"/>
    </location>
</feature>
<name>A0A8R1HRF9_CAEJA</name>
<feature type="compositionally biased region" description="Acidic residues" evidence="1">
    <location>
        <begin position="384"/>
        <end position="396"/>
    </location>
</feature>
<feature type="compositionally biased region" description="Polar residues" evidence="1">
    <location>
        <begin position="54"/>
        <end position="71"/>
    </location>
</feature>
<reference evidence="3" key="2">
    <citation type="submission" date="2022-06" db="UniProtKB">
        <authorList>
            <consortium name="EnsemblMetazoa"/>
        </authorList>
    </citation>
    <scope>IDENTIFICATION</scope>
    <source>
        <strain evidence="3">DF5081</strain>
    </source>
</reference>
<evidence type="ECO:0000256" key="2">
    <source>
        <dbReference type="SAM" id="SignalP"/>
    </source>
</evidence>
<evidence type="ECO:0000313" key="3">
    <source>
        <dbReference type="EnsemblMetazoa" id="CJA08891.1"/>
    </source>
</evidence>
<evidence type="ECO:0000256" key="1">
    <source>
        <dbReference type="SAM" id="MobiDB-lite"/>
    </source>
</evidence>
<dbReference type="AlphaFoldDB" id="A0A8R1HRF9"/>
<feature type="signal peptide" evidence="2">
    <location>
        <begin position="1"/>
        <end position="18"/>
    </location>
</feature>
<keyword evidence="2" id="KW-0732">Signal</keyword>
<sequence length="396" mass="43782">MALQSYFILLFLVHAVTAGVIFSRNADGSFSAVPKGEPFQELPPEEENKEETPVTSDLNEETPTSGTSLPNSDHVAHSALDDEDLELVHQYFEDVNINKTGQLRYNTLAVVERALIKSIVKTILKNEEYMLLLDKPSFPEVVKMVKTMMREPTQNVLQQQIWSKVLAVQAYYDKYYKPMHSPATRKESYDFLMHLKTASRAKNLTVEDTIKLKEKMKTLAFLTQEKALEKHLKDLEKIFNPKTNKKNGSSNQKVRKNAEKIVSTTIADLNSTDVLNSITTVEPVDETENVSDSTIEPIAENENSSATTAEPIIENTTVAEENNSSLADSTSKTDVTLEPDVTTAETPSTESVTVDPTNVVSGNTLSPKSDLGIGTESSSNANLEESDSNGEVSNDD</sequence>
<reference evidence="4" key="1">
    <citation type="submission" date="2010-08" db="EMBL/GenBank/DDBJ databases">
        <authorList>
            <consortium name="Caenorhabditis japonica Sequencing Consortium"/>
            <person name="Wilson R.K."/>
        </authorList>
    </citation>
    <scope>NUCLEOTIDE SEQUENCE [LARGE SCALE GENOMIC DNA]</scope>
    <source>
        <strain evidence="4">DF5081</strain>
    </source>
</reference>
<accession>A0A8R1HRF9</accession>
<feature type="compositionally biased region" description="Polar residues" evidence="1">
    <location>
        <begin position="301"/>
        <end position="334"/>
    </location>
</feature>
<feature type="chain" id="PRO_5035801938" evidence="2">
    <location>
        <begin position="19"/>
        <end position="396"/>
    </location>
</feature>
<dbReference type="Proteomes" id="UP000005237">
    <property type="component" value="Unassembled WGS sequence"/>
</dbReference>
<protein>
    <submittedName>
        <fullName evidence="3">Uncharacterized protein</fullName>
    </submittedName>
</protein>
<evidence type="ECO:0000313" key="4">
    <source>
        <dbReference type="Proteomes" id="UP000005237"/>
    </source>
</evidence>
<dbReference type="EnsemblMetazoa" id="CJA08891.1">
    <property type="protein sequence ID" value="CJA08891.1"/>
    <property type="gene ID" value="WBGene00128095"/>
</dbReference>
<keyword evidence="4" id="KW-1185">Reference proteome</keyword>
<feature type="compositionally biased region" description="Polar residues" evidence="1">
    <location>
        <begin position="343"/>
        <end position="367"/>
    </location>
</feature>